<evidence type="ECO:0000313" key="9">
    <source>
        <dbReference type="Proteomes" id="UP000053558"/>
    </source>
</evidence>
<evidence type="ECO:0000256" key="6">
    <source>
        <dbReference type="PROSITE-ProRule" id="PRU00134"/>
    </source>
</evidence>
<dbReference type="SUPFAM" id="SSF144232">
    <property type="entry name" value="HIT/MYND zinc finger-like"/>
    <property type="match status" value="1"/>
</dbReference>
<evidence type="ECO:0000313" key="8">
    <source>
        <dbReference type="EMBL" id="EIW78283.1"/>
    </source>
</evidence>
<dbReference type="PANTHER" id="PTHR24171">
    <property type="entry name" value="ANKYRIN REPEAT DOMAIN-CONTAINING PROTEIN 39-RELATED"/>
    <property type="match status" value="1"/>
</dbReference>
<dbReference type="EMBL" id="JH711582">
    <property type="protein sequence ID" value="EIW78283.1"/>
    <property type="molecule type" value="Genomic_DNA"/>
</dbReference>
<protein>
    <submittedName>
        <fullName evidence="8">Ankyrin</fullName>
    </submittedName>
</protein>
<dbReference type="GO" id="GO:0085020">
    <property type="term" value="P:protein K6-linked ubiquitination"/>
    <property type="evidence" value="ECO:0007669"/>
    <property type="project" value="TreeGrafter"/>
</dbReference>
<dbReference type="Gene3D" id="6.10.140.2220">
    <property type="match status" value="1"/>
</dbReference>
<dbReference type="OMA" id="GQETGYK"/>
<evidence type="ECO:0000256" key="3">
    <source>
        <dbReference type="ARBA" id="ARBA00022771"/>
    </source>
</evidence>
<dbReference type="InterPro" id="IPR002110">
    <property type="entry name" value="Ankyrin_rpt"/>
</dbReference>
<dbReference type="InterPro" id="IPR036770">
    <property type="entry name" value="Ankyrin_rpt-contain_sf"/>
</dbReference>
<keyword evidence="5" id="KW-0040">ANK repeat</keyword>
<evidence type="ECO:0000259" key="7">
    <source>
        <dbReference type="PROSITE" id="PS50865"/>
    </source>
</evidence>
<proteinExistence type="predicted"/>
<dbReference type="RefSeq" id="XP_007771346.1">
    <property type="nucleotide sequence ID" value="XM_007773156.1"/>
</dbReference>
<reference evidence="9" key="1">
    <citation type="journal article" date="2012" name="Science">
        <title>The Paleozoic origin of enzymatic lignin decomposition reconstructed from 31 fungal genomes.</title>
        <authorList>
            <person name="Floudas D."/>
            <person name="Binder M."/>
            <person name="Riley R."/>
            <person name="Barry K."/>
            <person name="Blanchette R.A."/>
            <person name="Henrissat B."/>
            <person name="Martinez A.T."/>
            <person name="Otillar R."/>
            <person name="Spatafora J.W."/>
            <person name="Yadav J.S."/>
            <person name="Aerts A."/>
            <person name="Benoit I."/>
            <person name="Boyd A."/>
            <person name="Carlson A."/>
            <person name="Copeland A."/>
            <person name="Coutinho P.M."/>
            <person name="de Vries R.P."/>
            <person name="Ferreira P."/>
            <person name="Findley K."/>
            <person name="Foster B."/>
            <person name="Gaskell J."/>
            <person name="Glotzer D."/>
            <person name="Gorecki P."/>
            <person name="Heitman J."/>
            <person name="Hesse C."/>
            <person name="Hori C."/>
            <person name="Igarashi K."/>
            <person name="Jurgens J.A."/>
            <person name="Kallen N."/>
            <person name="Kersten P."/>
            <person name="Kohler A."/>
            <person name="Kuees U."/>
            <person name="Kumar T.K.A."/>
            <person name="Kuo A."/>
            <person name="LaButti K."/>
            <person name="Larrondo L.F."/>
            <person name="Lindquist E."/>
            <person name="Ling A."/>
            <person name="Lombard V."/>
            <person name="Lucas S."/>
            <person name="Lundell T."/>
            <person name="Martin R."/>
            <person name="McLaughlin D.J."/>
            <person name="Morgenstern I."/>
            <person name="Morin E."/>
            <person name="Murat C."/>
            <person name="Nagy L.G."/>
            <person name="Nolan M."/>
            <person name="Ohm R.A."/>
            <person name="Patyshakuliyeva A."/>
            <person name="Rokas A."/>
            <person name="Ruiz-Duenas F.J."/>
            <person name="Sabat G."/>
            <person name="Salamov A."/>
            <person name="Samejima M."/>
            <person name="Schmutz J."/>
            <person name="Slot J.C."/>
            <person name="St John F."/>
            <person name="Stenlid J."/>
            <person name="Sun H."/>
            <person name="Sun S."/>
            <person name="Syed K."/>
            <person name="Tsang A."/>
            <person name="Wiebenga A."/>
            <person name="Young D."/>
            <person name="Pisabarro A."/>
            <person name="Eastwood D.C."/>
            <person name="Martin F."/>
            <person name="Cullen D."/>
            <person name="Grigoriev I.V."/>
            <person name="Hibbett D.S."/>
        </authorList>
    </citation>
    <scope>NUCLEOTIDE SEQUENCE [LARGE SCALE GENOMIC DNA]</scope>
    <source>
        <strain evidence="9">RWD-64-598 SS2</strain>
    </source>
</reference>
<comment type="caution">
    <text evidence="8">The sequence shown here is derived from an EMBL/GenBank/DDBJ whole genome shotgun (WGS) entry which is preliminary data.</text>
</comment>
<dbReference type="GO" id="GO:0004842">
    <property type="term" value="F:ubiquitin-protein transferase activity"/>
    <property type="evidence" value="ECO:0007669"/>
    <property type="project" value="TreeGrafter"/>
</dbReference>
<dbReference type="PANTHER" id="PTHR24171:SF8">
    <property type="entry name" value="BRCA1-ASSOCIATED RING DOMAIN PROTEIN 1"/>
    <property type="match status" value="1"/>
</dbReference>
<dbReference type="PROSITE" id="PS01360">
    <property type="entry name" value="ZF_MYND_1"/>
    <property type="match status" value="1"/>
</dbReference>
<dbReference type="Gene3D" id="1.25.40.20">
    <property type="entry name" value="Ankyrin repeat-containing domain"/>
    <property type="match status" value="1"/>
</dbReference>
<dbReference type="PROSITE" id="PS50865">
    <property type="entry name" value="ZF_MYND_2"/>
    <property type="match status" value="1"/>
</dbReference>
<dbReference type="Proteomes" id="UP000053558">
    <property type="component" value="Unassembled WGS sequence"/>
</dbReference>
<name>A0A5M3MGI8_CONPW</name>
<dbReference type="GeneID" id="19202081"/>
<evidence type="ECO:0000256" key="1">
    <source>
        <dbReference type="ARBA" id="ARBA00022723"/>
    </source>
</evidence>
<dbReference type="SUPFAM" id="SSF48403">
    <property type="entry name" value="Ankyrin repeat"/>
    <property type="match status" value="1"/>
</dbReference>
<dbReference type="AlphaFoldDB" id="A0A5M3MGI8"/>
<keyword evidence="4" id="KW-0862">Zinc</keyword>
<keyword evidence="3 6" id="KW-0863">Zinc-finger</keyword>
<dbReference type="OrthoDB" id="194358at2759"/>
<dbReference type="GO" id="GO:0008270">
    <property type="term" value="F:zinc ion binding"/>
    <property type="evidence" value="ECO:0007669"/>
    <property type="project" value="UniProtKB-KW"/>
</dbReference>
<keyword evidence="9" id="KW-1185">Reference proteome</keyword>
<keyword evidence="1" id="KW-0479">Metal-binding</keyword>
<dbReference type="Pfam" id="PF01753">
    <property type="entry name" value="zf-MYND"/>
    <property type="match status" value="1"/>
</dbReference>
<accession>A0A5M3MGI8</accession>
<evidence type="ECO:0000256" key="4">
    <source>
        <dbReference type="ARBA" id="ARBA00022833"/>
    </source>
</evidence>
<sequence length="411" mass="44683">MSRTPGSGGFSIPANMKALLDQTLEFINSDNGGDILRIMYQDVSAHFSAKLLSNFVLACYLGSINEVKKLVTSGAAPDLTGHETGLRLGYLALTVLGASRVISGPKESLQHFAVVRYLLECGAPPDVPDICGLTALFHACTPPNELPGLAMALLQGGANPNHRNRYGETAIFFPLQGENTRIMSILIKNGADMTLPDANGDTPDKLYVNSGAKMTAAVRKAKRELVGEQAPLDDRKCASCHKRADDMKRCSRCQTVLYCSTDCQVSHWQTHKVECQSFSGENTVTLKPTYMDGGHAFTMSTSDIVRRAMGTARDAGAKFDVPFASTRGASEKSMVIKVQSNLGQGPLLVYNKKRDLNCYIHRSDNPRGYDEIVKVIRAKGPMGLKAYFAAQLKSKDELVIKISEVLAEQPF</sequence>
<gene>
    <name evidence="8" type="ORF">CONPUDRAFT_145577</name>
</gene>
<dbReference type="Pfam" id="PF12796">
    <property type="entry name" value="Ank_2"/>
    <property type="match status" value="1"/>
</dbReference>
<evidence type="ECO:0000256" key="5">
    <source>
        <dbReference type="ARBA" id="ARBA00023043"/>
    </source>
</evidence>
<dbReference type="KEGG" id="cput:CONPUDRAFT_145577"/>
<feature type="domain" description="MYND-type" evidence="7">
    <location>
        <begin position="237"/>
        <end position="275"/>
    </location>
</feature>
<dbReference type="InterPro" id="IPR002893">
    <property type="entry name" value="Znf_MYND"/>
</dbReference>
<keyword evidence="2" id="KW-0677">Repeat</keyword>
<evidence type="ECO:0000256" key="2">
    <source>
        <dbReference type="ARBA" id="ARBA00022737"/>
    </source>
</evidence>
<organism evidence="8 9">
    <name type="scientific">Coniophora puteana (strain RWD-64-598)</name>
    <name type="common">Brown rot fungus</name>
    <dbReference type="NCBI Taxonomy" id="741705"/>
    <lineage>
        <taxon>Eukaryota</taxon>
        <taxon>Fungi</taxon>
        <taxon>Dikarya</taxon>
        <taxon>Basidiomycota</taxon>
        <taxon>Agaricomycotina</taxon>
        <taxon>Agaricomycetes</taxon>
        <taxon>Agaricomycetidae</taxon>
        <taxon>Boletales</taxon>
        <taxon>Coniophorineae</taxon>
        <taxon>Coniophoraceae</taxon>
        <taxon>Coniophora</taxon>
    </lineage>
</organism>